<sequence length="43" mass="4827">MCDLPVISEAADSLNVRLQSLQELTECTEKRQKQLDGLFEAFG</sequence>
<reference evidence="1" key="1">
    <citation type="submission" date="2014-11" db="EMBL/GenBank/DDBJ databases">
        <authorList>
            <person name="Amaro Gonzalez C."/>
        </authorList>
    </citation>
    <scope>NUCLEOTIDE SEQUENCE</scope>
</reference>
<organism evidence="1">
    <name type="scientific">Anguilla anguilla</name>
    <name type="common">European freshwater eel</name>
    <name type="synonym">Muraena anguilla</name>
    <dbReference type="NCBI Taxonomy" id="7936"/>
    <lineage>
        <taxon>Eukaryota</taxon>
        <taxon>Metazoa</taxon>
        <taxon>Chordata</taxon>
        <taxon>Craniata</taxon>
        <taxon>Vertebrata</taxon>
        <taxon>Euteleostomi</taxon>
        <taxon>Actinopterygii</taxon>
        <taxon>Neopterygii</taxon>
        <taxon>Teleostei</taxon>
        <taxon>Anguilliformes</taxon>
        <taxon>Anguillidae</taxon>
        <taxon>Anguilla</taxon>
    </lineage>
</organism>
<name>A0A0E9RAQ8_ANGAN</name>
<accession>A0A0E9RAQ8</accession>
<proteinExistence type="predicted"/>
<dbReference type="EMBL" id="GBXM01082720">
    <property type="protein sequence ID" value="JAH25857.1"/>
    <property type="molecule type" value="Transcribed_RNA"/>
</dbReference>
<dbReference type="AlphaFoldDB" id="A0A0E9RAQ8"/>
<reference evidence="1" key="2">
    <citation type="journal article" date="2015" name="Fish Shellfish Immunol.">
        <title>Early steps in the European eel (Anguilla anguilla)-Vibrio vulnificus interaction in the gills: Role of the RtxA13 toxin.</title>
        <authorList>
            <person name="Callol A."/>
            <person name="Pajuelo D."/>
            <person name="Ebbesson L."/>
            <person name="Teles M."/>
            <person name="MacKenzie S."/>
            <person name="Amaro C."/>
        </authorList>
    </citation>
    <scope>NUCLEOTIDE SEQUENCE</scope>
</reference>
<protein>
    <submittedName>
        <fullName evidence="1">Uncharacterized protein</fullName>
    </submittedName>
</protein>
<evidence type="ECO:0000313" key="1">
    <source>
        <dbReference type="EMBL" id="JAH25857.1"/>
    </source>
</evidence>